<evidence type="ECO:0000256" key="4">
    <source>
        <dbReference type="ARBA" id="ARBA00022989"/>
    </source>
</evidence>
<evidence type="ECO:0000259" key="11">
    <source>
        <dbReference type="PROSITE" id="PS50262"/>
    </source>
</evidence>
<feature type="transmembrane region" description="Helical" evidence="10">
    <location>
        <begin position="226"/>
        <end position="246"/>
    </location>
</feature>
<accession>A0AAU9WE78</accession>
<feature type="transmembrane region" description="Helical" evidence="10">
    <location>
        <begin position="136"/>
        <end position="156"/>
    </location>
</feature>
<feature type="transmembrane region" description="Helical" evidence="10">
    <location>
        <begin position="270"/>
        <end position="293"/>
    </location>
</feature>
<dbReference type="PANTHER" id="PTHR24246">
    <property type="entry name" value="OLFACTORY RECEPTOR AND ADENOSINE RECEPTOR"/>
    <property type="match status" value="1"/>
</dbReference>
<feature type="domain" description="G-protein coupled receptors family 1 profile" evidence="11">
    <location>
        <begin position="37"/>
        <end position="290"/>
    </location>
</feature>
<dbReference type="EMBL" id="CALNXJ010000011">
    <property type="protein sequence ID" value="CAH3107782.1"/>
    <property type="molecule type" value="Genomic_DNA"/>
</dbReference>
<keyword evidence="13" id="KW-1185">Reference proteome</keyword>
<evidence type="ECO:0000256" key="10">
    <source>
        <dbReference type="SAM" id="Phobius"/>
    </source>
</evidence>
<dbReference type="PRINTS" id="PR00237">
    <property type="entry name" value="GPCRRHODOPSN"/>
</dbReference>
<keyword evidence="7" id="KW-0675">Receptor</keyword>
<comment type="caution">
    <text evidence="12">The sequence shown here is derived from an EMBL/GenBank/DDBJ whole genome shotgun (WGS) entry which is preliminary data.</text>
</comment>
<keyword evidence="6 10" id="KW-0472">Membrane</keyword>
<feature type="transmembrane region" description="Helical" evidence="10">
    <location>
        <begin position="27"/>
        <end position="45"/>
    </location>
</feature>
<keyword evidence="3 10" id="KW-0812">Transmembrane</keyword>
<evidence type="ECO:0000256" key="9">
    <source>
        <dbReference type="ARBA" id="ARBA00023224"/>
    </source>
</evidence>
<dbReference type="Gene3D" id="1.20.1070.10">
    <property type="entry name" value="Rhodopsin 7-helix transmembrane proteins"/>
    <property type="match status" value="1"/>
</dbReference>
<evidence type="ECO:0000256" key="8">
    <source>
        <dbReference type="ARBA" id="ARBA00023180"/>
    </source>
</evidence>
<reference evidence="12 13" key="1">
    <citation type="submission" date="2022-05" db="EMBL/GenBank/DDBJ databases">
        <authorList>
            <consortium name="Genoscope - CEA"/>
            <person name="William W."/>
        </authorList>
    </citation>
    <scope>NUCLEOTIDE SEQUENCE [LARGE SCALE GENOMIC DNA]</scope>
</reference>
<proteinExistence type="predicted"/>
<evidence type="ECO:0000313" key="12">
    <source>
        <dbReference type="EMBL" id="CAH3107782.1"/>
    </source>
</evidence>
<keyword evidence="2" id="KW-1003">Cell membrane</keyword>
<evidence type="ECO:0000256" key="2">
    <source>
        <dbReference type="ARBA" id="ARBA00022475"/>
    </source>
</evidence>
<evidence type="ECO:0000256" key="3">
    <source>
        <dbReference type="ARBA" id="ARBA00022692"/>
    </source>
</evidence>
<dbReference type="AlphaFoldDB" id="A0AAU9WE78"/>
<keyword evidence="4 10" id="KW-1133">Transmembrane helix</keyword>
<dbReference type="GO" id="GO:0004930">
    <property type="term" value="F:G protein-coupled receptor activity"/>
    <property type="evidence" value="ECO:0007669"/>
    <property type="project" value="UniProtKB-KW"/>
</dbReference>
<dbReference type="PROSITE" id="PS50262">
    <property type="entry name" value="G_PROTEIN_RECEP_F1_2"/>
    <property type="match status" value="1"/>
</dbReference>
<evidence type="ECO:0000256" key="5">
    <source>
        <dbReference type="ARBA" id="ARBA00023040"/>
    </source>
</evidence>
<feature type="transmembrane region" description="Helical" evidence="10">
    <location>
        <begin position="57"/>
        <end position="84"/>
    </location>
</feature>
<gene>
    <name evidence="12" type="ORF">PMEA_00002602</name>
</gene>
<evidence type="ECO:0000256" key="7">
    <source>
        <dbReference type="ARBA" id="ARBA00023170"/>
    </source>
</evidence>
<evidence type="ECO:0000313" key="13">
    <source>
        <dbReference type="Proteomes" id="UP001159428"/>
    </source>
</evidence>
<dbReference type="CDD" id="cd00637">
    <property type="entry name" value="7tm_classA_rhodopsin-like"/>
    <property type="match status" value="1"/>
</dbReference>
<dbReference type="GO" id="GO:0005886">
    <property type="term" value="C:plasma membrane"/>
    <property type="evidence" value="ECO:0007669"/>
    <property type="project" value="UniProtKB-SubCell"/>
</dbReference>
<dbReference type="InterPro" id="IPR017452">
    <property type="entry name" value="GPCR_Rhodpsn_7TM"/>
</dbReference>
<keyword evidence="5" id="KW-0297">G-protein coupled receptor</keyword>
<feature type="transmembrane region" description="Helical" evidence="10">
    <location>
        <begin position="90"/>
        <end position="115"/>
    </location>
</feature>
<dbReference type="SUPFAM" id="SSF81321">
    <property type="entry name" value="Family A G protein-coupled receptor-like"/>
    <property type="match status" value="1"/>
</dbReference>
<comment type="subcellular location">
    <subcellularLocation>
        <location evidence="1">Cell membrane</location>
        <topology evidence="1">Multi-pass membrane protein</topology>
    </subcellularLocation>
</comment>
<keyword evidence="8" id="KW-0325">Glycoprotein</keyword>
<dbReference type="PANTHER" id="PTHR24246:SF27">
    <property type="entry name" value="ADENOSINE RECEPTOR, ISOFORM A"/>
    <property type="match status" value="1"/>
</dbReference>
<feature type="transmembrane region" description="Helical" evidence="10">
    <location>
        <begin position="176"/>
        <end position="199"/>
    </location>
</feature>
<dbReference type="InterPro" id="IPR000276">
    <property type="entry name" value="GPCR_Rhodpsn"/>
</dbReference>
<keyword evidence="9" id="KW-0807">Transducer</keyword>
<protein>
    <recommendedName>
        <fullName evidence="11">G-protein coupled receptors family 1 profile domain-containing protein</fullName>
    </recommendedName>
</protein>
<organism evidence="12 13">
    <name type="scientific">Pocillopora meandrina</name>
    <dbReference type="NCBI Taxonomy" id="46732"/>
    <lineage>
        <taxon>Eukaryota</taxon>
        <taxon>Metazoa</taxon>
        <taxon>Cnidaria</taxon>
        <taxon>Anthozoa</taxon>
        <taxon>Hexacorallia</taxon>
        <taxon>Scleractinia</taxon>
        <taxon>Astrocoeniina</taxon>
        <taxon>Pocilloporidae</taxon>
        <taxon>Pocillopora</taxon>
    </lineage>
</organism>
<dbReference type="Pfam" id="PF00001">
    <property type="entry name" value="7tm_1"/>
    <property type="match status" value="1"/>
</dbReference>
<sequence length="319" mass="36576">MSSQGITNTTKDQLLHEQRKQEVLPQLLPISLLIILTNIVVFILFCSKPELRKASNYLLFSLAICDFMNGSLNIPLFIVIFIPVVDQTQYASFVCAMEVSHNFVAIAAACHIFLITAEKYMAILRPLKYHVIKKKTVCLAITGAWLSSALLAAAPIGWFSLRLGKNPIGLVLETSFNIFCLITIFAALYTFIICAYVTIFRKVRDRNANQNNRQRFKTQKKRRNEYKCFTVFATMAIVFAMCWLPWFTLRLLFSLVGQRLITLNYADMEAAAHVILIVRYLTSVVNPLLYSFFKQDFWGALRRSVLKVFRNVKSTSRKR</sequence>
<evidence type="ECO:0000256" key="6">
    <source>
        <dbReference type="ARBA" id="ARBA00023136"/>
    </source>
</evidence>
<evidence type="ECO:0000256" key="1">
    <source>
        <dbReference type="ARBA" id="ARBA00004651"/>
    </source>
</evidence>
<name>A0AAU9WE78_9CNID</name>
<dbReference type="Proteomes" id="UP001159428">
    <property type="component" value="Unassembled WGS sequence"/>
</dbReference>